<name>A0A493TD55_ANAPP</name>
<proteinExistence type="predicted"/>
<feature type="region of interest" description="Disordered" evidence="1">
    <location>
        <begin position="218"/>
        <end position="291"/>
    </location>
</feature>
<protein>
    <submittedName>
        <fullName evidence="2">Uncharacterized protein</fullName>
    </submittedName>
</protein>
<reference evidence="2 3" key="1">
    <citation type="submission" date="2017-10" db="EMBL/GenBank/DDBJ databases">
        <title>A new Pekin duck reference genome.</title>
        <authorList>
            <person name="Hou Z.-C."/>
            <person name="Zhou Z.-K."/>
            <person name="Zhu F."/>
            <person name="Hou S.-S."/>
        </authorList>
    </citation>
    <scope>NUCLEOTIDE SEQUENCE [LARGE SCALE GENOMIC DNA]</scope>
</reference>
<feature type="compositionally biased region" description="Low complexity" evidence="1">
    <location>
        <begin position="274"/>
        <end position="291"/>
    </location>
</feature>
<dbReference type="Ensembl" id="ENSAPLT00000045621.1">
    <property type="protein sequence ID" value="ENSAPLP00000023585.1"/>
    <property type="gene ID" value="ENSAPLG00000021378.1"/>
</dbReference>
<evidence type="ECO:0000313" key="2">
    <source>
        <dbReference type="Ensembl" id="ENSAPLP00000023585.1"/>
    </source>
</evidence>
<organism evidence="2 3">
    <name type="scientific">Anas platyrhynchos platyrhynchos</name>
    <name type="common">Northern mallard</name>
    <dbReference type="NCBI Taxonomy" id="8840"/>
    <lineage>
        <taxon>Eukaryota</taxon>
        <taxon>Metazoa</taxon>
        <taxon>Chordata</taxon>
        <taxon>Craniata</taxon>
        <taxon>Vertebrata</taxon>
        <taxon>Euteleostomi</taxon>
        <taxon>Archelosauria</taxon>
        <taxon>Archosauria</taxon>
        <taxon>Dinosauria</taxon>
        <taxon>Saurischia</taxon>
        <taxon>Theropoda</taxon>
        <taxon>Coelurosauria</taxon>
        <taxon>Aves</taxon>
        <taxon>Neognathae</taxon>
        <taxon>Galloanserae</taxon>
        <taxon>Anseriformes</taxon>
        <taxon>Anatidae</taxon>
        <taxon>Anatinae</taxon>
        <taxon>Anas</taxon>
    </lineage>
</organism>
<sequence length="358" mass="36794">IIPPAFRIDRQSPGCQEGQTNLCILPEGTFTLQLSPADQAAQHFGDGVALCEGCQHPCPSYRPAHLQQLPLHLITDQVRGLPALPTLQVIGGDAVGHLGGVERPFQPQLLGCQQPGLRIQVLDLLLELTLPEVNVLQPLAQGGCGILLGTLSSGSGALAQLLGLIPVALGLLAAGEGPVVLAVVALVPLGGQVFGAAEAGRGQAAGGVGPGFQRRLVHLGGQRGDGHRRRRGLGGQQGPGGRLGPCHGCARPRRVLPSPRQRQQPISSRNLPRGAGKAATAATNQSAGAPRGGVAVAVATGRANGEGARAVAGWRCHGGAVVVSWRFLSWRFRAGFPRAVTVVTPPCECAGGNKGIKR</sequence>
<reference evidence="2" key="2">
    <citation type="submission" date="2025-08" db="UniProtKB">
        <authorList>
            <consortium name="Ensembl"/>
        </authorList>
    </citation>
    <scope>IDENTIFICATION</scope>
</reference>
<evidence type="ECO:0000256" key="1">
    <source>
        <dbReference type="SAM" id="MobiDB-lite"/>
    </source>
</evidence>
<feature type="compositionally biased region" description="Gly residues" evidence="1">
    <location>
        <begin position="233"/>
        <end position="243"/>
    </location>
</feature>
<feature type="compositionally biased region" description="Polar residues" evidence="1">
    <location>
        <begin position="260"/>
        <end position="270"/>
    </location>
</feature>
<evidence type="ECO:0000313" key="3">
    <source>
        <dbReference type="Proteomes" id="UP000016666"/>
    </source>
</evidence>
<dbReference type="AlphaFoldDB" id="A0A493TD55"/>
<reference evidence="2" key="3">
    <citation type="submission" date="2025-09" db="UniProtKB">
        <authorList>
            <consortium name="Ensembl"/>
        </authorList>
    </citation>
    <scope>IDENTIFICATION</scope>
</reference>
<dbReference type="Proteomes" id="UP000016666">
    <property type="component" value="Chromosome 15"/>
</dbReference>
<keyword evidence="3" id="KW-1185">Reference proteome</keyword>
<accession>A0A493TD55</accession>
<dbReference type="GeneTree" id="ENSGT00960000188336"/>